<organism evidence="1 2">
    <name type="scientific">Lacticaseibacillus paracasei subsp. paracasei Lpp41</name>
    <dbReference type="NCBI Taxonomy" id="1256208"/>
    <lineage>
        <taxon>Bacteria</taxon>
        <taxon>Bacillati</taxon>
        <taxon>Bacillota</taxon>
        <taxon>Bacilli</taxon>
        <taxon>Lactobacillales</taxon>
        <taxon>Lactobacillaceae</taxon>
        <taxon>Lacticaseibacillus</taxon>
    </lineage>
</organism>
<dbReference type="Proteomes" id="UP000014244">
    <property type="component" value="Unassembled WGS sequence"/>
</dbReference>
<sequence>MRTLSEAVAEVFLEPRKRSALGQAKGAQAEPELNVAKPHLFRKRSDQGLVWGLGRGSPQGLMISFF</sequence>
<gene>
    <name evidence="1" type="ORF">Lpp41_00755</name>
</gene>
<reference evidence="1 2" key="1">
    <citation type="journal article" date="2013" name="PLoS ONE">
        <title>Lactobacillus paracasei comparative genomics: towards species pan-genome definition and exploitation of diversity.</title>
        <authorList>
            <person name="Smokvina T."/>
            <person name="Wels M."/>
            <person name="Polka J."/>
            <person name="Chervaux C."/>
            <person name="Brisse S."/>
            <person name="Boekhorst J."/>
            <person name="van Hylckama Vlieg J.E."/>
            <person name="Siezen R.J."/>
        </authorList>
    </citation>
    <scope>NUCLEOTIDE SEQUENCE [LARGE SCALE GENOMIC DNA]</scope>
    <source>
        <strain evidence="1 2">Lpp41</strain>
    </source>
</reference>
<accession>A0A829HAU0</accession>
<evidence type="ECO:0000313" key="2">
    <source>
        <dbReference type="Proteomes" id="UP000014244"/>
    </source>
</evidence>
<proteinExistence type="predicted"/>
<evidence type="ECO:0000313" key="1">
    <source>
        <dbReference type="EMBL" id="EPC76130.1"/>
    </source>
</evidence>
<dbReference type="AlphaFoldDB" id="A0A829HAU0"/>
<dbReference type="EMBL" id="ANKE01000043">
    <property type="protein sequence ID" value="EPC76130.1"/>
    <property type="molecule type" value="Genomic_DNA"/>
</dbReference>
<name>A0A829HAU0_LACPA</name>
<protein>
    <submittedName>
        <fullName evidence="1">Uncharacterized protein</fullName>
    </submittedName>
</protein>
<comment type="caution">
    <text evidence="1">The sequence shown here is derived from an EMBL/GenBank/DDBJ whole genome shotgun (WGS) entry which is preliminary data.</text>
</comment>